<proteinExistence type="predicted"/>
<protein>
    <recommendedName>
        <fullName evidence="2">HTH_XRE domain containing protein</fullName>
    </recommendedName>
</protein>
<organism evidence="1">
    <name type="scientific">uncultured Caudovirales phage</name>
    <dbReference type="NCBI Taxonomy" id="2100421"/>
    <lineage>
        <taxon>Viruses</taxon>
        <taxon>Duplodnaviria</taxon>
        <taxon>Heunggongvirae</taxon>
        <taxon>Uroviricota</taxon>
        <taxon>Caudoviricetes</taxon>
        <taxon>Peduoviridae</taxon>
        <taxon>Maltschvirus</taxon>
        <taxon>Maltschvirus maltsch</taxon>
    </lineage>
</organism>
<name>A0A6J5N3A5_9CAUD</name>
<accession>A0A6J5N3A5</accession>
<reference evidence="1" key="1">
    <citation type="submission" date="2020-04" db="EMBL/GenBank/DDBJ databases">
        <authorList>
            <person name="Chiriac C."/>
            <person name="Salcher M."/>
            <person name="Ghai R."/>
            <person name="Kavagutti S V."/>
        </authorList>
    </citation>
    <scope>NUCLEOTIDE SEQUENCE</scope>
</reference>
<evidence type="ECO:0008006" key="2">
    <source>
        <dbReference type="Google" id="ProtNLM"/>
    </source>
</evidence>
<sequence length="85" mass="9390">MVNILLMKTISQEALHAIRHKVECAGYKMSDVCRVAQIDQAQVSRWMSGTTEPLYGSVIRLDQAADALVSARLTVLNKAMEDAVK</sequence>
<evidence type="ECO:0000313" key="1">
    <source>
        <dbReference type="EMBL" id="CAB4151766.1"/>
    </source>
</evidence>
<gene>
    <name evidence="1" type="ORF">UFOVP588_30</name>
</gene>
<dbReference type="EMBL" id="LR796561">
    <property type="protein sequence ID" value="CAB4151766.1"/>
    <property type="molecule type" value="Genomic_DNA"/>
</dbReference>